<evidence type="ECO:0000256" key="3">
    <source>
        <dbReference type="ARBA" id="ARBA00022516"/>
    </source>
</evidence>
<dbReference type="AlphaFoldDB" id="A0A7M7KJ62"/>
<comment type="subcellular location">
    <subcellularLocation>
        <location evidence="1">Membrane</location>
        <topology evidence="1">Multi-pass membrane protein</topology>
    </subcellularLocation>
</comment>
<feature type="region of interest" description="Disordered" evidence="14">
    <location>
        <begin position="356"/>
        <end position="400"/>
    </location>
</feature>
<dbReference type="RefSeq" id="XP_022661774.1">
    <property type="nucleotide sequence ID" value="XM_022806039.1"/>
</dbReference>
<dbReference type="GO" id="GO:0004768">
    <property type="term" value="F:stearoyl-CoA 9-desaturase activity"/>
    <property type="evidence" value="ECO:0007669"/>
    <property type="project" value="InterPro"/>
</dbReference>
<comment type="similarity">
    <text evidence="2 13">Belongs to the fatty acid desaturase type 1 family.</text>
</comment>
<evidence type="ECO:0000256" key="15">
    <source>
        <dbReference type="SAM" id="Phobius"/>
    </source>
</evidence>
<evidence type="ECO:0000313" key="18">
    <source>
        <dbReference type="Proteomes" id="UP000594260"/>
    </source>
</evidence>
<keyword evidence="12 13" id="KW-0275">Fatty acid biosynthesis</keyword>
<keyword evidence="6" id="KW-0276">Fatty acid metabolism</keyword>
<evidence type="ECO:0000256" key="14">
    <source>
        <dbReference type="SAM" id="MobiDB-lite"/>
    </source>
</evidence>
<comment type="domain">
    <text evidence="13">The histidine box domains are involved in binding the catalytic metal ions.</text>
</comment>
<keyword evidence="10" id="KW-0443">Lipid metabolism</keyword>
<protein>
    <recommendedName>
        <fullName evidence="16">Fatty acid desaturase domain-containing protein</fullName>
    </recommendedName>
</protein>
<evidence type="ECO:0000256" key="12">
    <source>
        <dbReference type="ARBA" id="ARBA00023160"/>
    </source>
</evidence>
<keyword evidence="11 15" id="KW-0472">Membrane</keyword>
<dbReference type="GO" id="GO:0005789">
    <property type="term" value="C:endoplasmic reticulum membrane"/>
    <property type="evidence" value="ECO:0007669"/>
    <property type="project" value="TreeGrafter"/>
</dbReference>
<dbReference type="PANTHER" id="PTHR11351">
    <property type="entry name" value="ACYL-COA DESATURASE"/>
    <property type="match status" value="1"/>
</dbReference>
<feature type="compositionally biased region" description="Basic residues" evidence="14">
    <location>
        <begin position="376"/>
        <end position="385"/>
    </location>
</feature>
<keyword evidence="3 13" id="KW-0444">Lipid biosynthesis</keyword>
<reference evidence="17" key="1">
    <citation type="submission" date="2021-01" db="UniProtKB">
        <authorList>
            <consortium name="EnsemblMetazoa"/>
        </authorList>
    </citation>
    <scope>IDENTIFICATION</scope>
</reference>
<dbReference type="GeneID" id="111250618"/>
<accession>A0A7M7KJ62</accession>
<dbReference type="PROSITE" id="PS00476">
    <property type="entry name" value="FATTY_ACID_DESATUR_1"/>
    <property type="match status" value="1"/>
</dbReference>
<feature type="domain" description="Fatty acid desaturase" evidence="16">
    <location>
        <begin position="100"/>
        <end position="307"/>
    </location>
</feature>
<dbReference type="Pfam" id="PF00487">
    <property type="entry name" value="FA_desaturase"/>
    <property type="match status" value="1"/>
</dbReference>
<keyword evidence="5" id="KW-0479">Metal-binding</keyword>
<evidence type="ECO:0000259" key="16">
    <source>
        <dbReference type="Pfam" id="PF00487"/>
    </source>
</evidence>
<evidence type="ECO:0000256" key="5">
    <source>
        <dbReference type="ARBA" id="ARBA00022723"/>
    </source>
</evidence>
<evidence type="ECO:0000256" key="6">
    <source>
        <dbReference type="ARBA" id="ARBA00022832"/>
    </source>
</evidence>
<evidence type="ECO:0000256" key="11">
    <source>
        <dbReference type="ARBA" id="ARBA00023136"/>
    </source>
</evidence>
<feature type="compositionally biased region" description="Basic and acidic residues" evidence="14">
    <location>
        <begin position="356"/>
        <end position="375"/>
    </location>
</feature>
<evidence type="ECO:0000256" key="4">
    <source>
        <dbReference type="ARBA" id="ARBA00022692"/>
    </source>
</evidence>
<feature type="transmembrane region" description="Helical" evidence="15">
    <location>
        <begin position="77"/>
        <end position="97"/>
    </location>
</feature>
<evidence type="ECO:0000256" key="7">
    <source>
        <dbReference type="ARBA" id="ARBA00022989"/>
    </source>
</evidence>
<comment type="cofactor">
    <cofactor evidence="13">
        <name>Fe(2+)</name>
        <dbReference type="ChEBI" id="CHEBI:29033"/>
    </cofactor>
</comment>
<keyword evidence="18" id="KW-1185">Reference proteome</keyword>
<dbReference type="KEGG" id="vde:111250618"/>
<dbReference type="EnsemblMetazoa" id="XM_022806039">
    <property type="protein sequence ID" value="XP_022661774"/>
    <property type="gene ID" value="LOC111250618"/>
</dbReference>
<dbReference type="GO" id="GO:0006636">
    <property type="term" value="P:unsaturated fatty acid biosynthetic process"/>
    <property type="evidence" value="ECO:0007669"/>
    <property type="project" value="InterPro"/>
</dbReference>
<dbReference type="PRINTS" id="PR00075">
    <property type="entry name" value="FACDDSATRASE"/>
</dbReference>
<evidence type="ECO:0000313" key="17">
    <source>
        <dbReference type="EnsemblMetazoa" id="XP_022661774"/>
    </source>
</evidence>
<feature type="transmembrane region" description="Helical" evidence="15">
    <location>
        <begin position="103"/>
        <end position="125"/>
    </location>
</feature>
<feature type="transmembrane region" description="Helical" evidence="15">
    <location>
        <begin position="219"/>
        <end position="239"/>
    </location>
</feature>
<dbReference type="CDD" id="cd03505">
    <property type="entry name" value="Delta9-FADS-like"/>
    <property type="match status" value="1"/>
</dbReference>
<evidence type="ECO:0000256" key="2">
    <source>
        <dbReference type="ARBA" id="ARBA00009295"/>
    </source>
</evidence>
<dbReference type="InterPro" id="IPR001522">
    <property type="entry name" value="FADS-1_CS"/>
</dbReference>
<evidence type="ECO:0000256" key="13">
    <source>
        <dbReference type="RuleBase" id="RU000581"/>
    </source>
</evidence>
<keyword evidence="7 15" id="KW-1133">Transmembrane helix</keyword>
<dbReference type="InterPro" id="IPR005804">
    <property type="entry name" value="FA_desaturase_dom"/>
</dbReference>
<proteinExistence type="inferred from homology"/>
<dbReference type="OMA" id="WHISFTT"/>
<evidence type="ECO:0000256" key="1">
    <source>
        <dbReference type="ARBA" id="ARBA00004141"/>
    </source>
</evidence>
<dbReference type="InterPro" id="IPR009160">
    <property type="entry name" value="Acyl-CoA_deSatase_haem/ster-bd"/>
</dbReference>
<evidence type="ECO:0000256" key="9">
    <source>
        <dbReference type="ARBA" id="ARBA00023004"/>
    </source>
</evidence>
<sequence>MLTITLKVGQNVKAATKEPAACKPINAVPVRELQELKEIKASATTEQRAFLENDNDANNEGGIVAGEFKAQIVWQNVFVFVLLHGAMLYGIYVALVHAMWRTWFFAFLIGQLAGLGVTAGAHRLWSHRAYKARLPLRIVLMLFNCLACQNDLYEWTRDHRVHHKYSETDADPHNVNRGFFFAHVGWLMCKKHPEVFRKGKAVDCSDLLQDPVIRFQRRWYVPLTTFMCFYMPTVVPYYLFGETYWNAFFVSTMTRYVFSLNFTWLVNSAAHLWGNKPYDRHISPAENAFVSLVAIGEGFHNYHHTFPWDYRTSELGWKINLTSMFIEAMAYIGQAYDLKTVPPAVVEKRKLRTGDGTKDCFDDAANRSRTKDSEPHRHHYHHHHHHPEEVPYEEMFGHQN</sequence>
<dbReference type="PANTHER" id="PTHR11351:SF31">
    <property type="entry name" value="DESATURASE 1, ISOFORM A-RELATED"/>
    <property type="match status" value="1"/>
</dbReference>
<evidence type="ECO:0000256" key="8">
    <source>
        <dbReference type="ARBA" id="ARBA00023002"/>
    </source>
</evidence>
<keyword evidence="8 13" id="KW-0560">Oxidoreductase</keyword>
<name>A0A7M7KJ62_VARDE</name>
<dbReference type="InParanoid" id="A0A7M7KJ62"/>
<dbReference type="PIRSF" id="PIRSF000345">
    <property type="entry name" value="OLE1"/>
    <property type="match status" value="1"/>
</dbReference>
<keyword evidence="4 13" id="KW-0812">Transmembrane</keyword>
<evidence type="ECO:0000256" key="10">
    <source>
        <dbReference type="ARBA" id="ARBA00023098"/>
    </source>
</evidence>
<dbReference type="InterPro" id="IPR015876">
    <property type="entry name" value="Acyl-CoA_DS"/>
</dbReference>
<dbReference type="Proteomes" id="UP000594260">
    <property type="component" value="Unplaced"/>
</dbReference>
<dbReference type="OrthoDB" id="6406588at2759"/>
<organism evidence="17 18">
    <name type="scientific">Varroa destructor</name>
    <name type="common">Honeybee mite</name>
    <dbReference type="NCBI Taxonomy" id="109461"/>
    <lineage>
        <taxon>Eukaryota</taxon>
        <taxon>Metazoa</taxon>
        <taxon>Ecdysozoa</taxon>
        <taxon>Arthropoda</taxon>
        <taxon>Chelicerata</taxon>
        <taxon>Arachnida</taxon>
        <taxon>Acari</taxon>
        <taxon>Parasitiformes</taxon>
        <taxon>Mesostigmata</taxon>
        <taxon>Gamasina</taxon>
        <taxon>Dermanyssoidea</taxon>
        <taxon>Varroidae</taxon>
        <taxon>Varroa</taxon>
    </lineage>
</organism>
<dbReference type="GO" id="GO:0005506">
    <property type="term" value="F:iron ion binding"/>
    <property type="evidence" value="ECO:0007669"/>
    <property type="project" value="TreeGrafter"/>
</dbReference>
<keyword evidence="9" id="KW-0408">Iron</keyword>